<keyword evidence="2" id="KW-0255">Endonuclease</keyword>
<dbReference type="EMBL" id="AP019774">
    <property type="protein sequence ID" value="BCD69578.1"/>
    <property type="molecule type" value="Genomic_DNA"/>
</dbReference>
<evidence type="ECO:0000313" key="4">
    <source>
        <dbReference type="EMBL" id="BCD69578.1"/>
    </source>
</evidence>
<dbReference type="SUPFAM" id="SSF52980">
    <property type="entry name" value="Restriction endonuclease-like"/>
    <property type="match status" value="1"/>
</dbReference>
<dbReference type="InterPro" id="IPR011335">
    <property type="entry name" value="Restrct_endonuc-II-like"/>
</dbReference>
<sequence length="93" mass="10940">MFPYILEFAKNCGFEVILPSHQNYYPDLSFVSKINPEIKYAIDLKTTYRNEKNPNFCNGFTLGSHGEYFRNRESCKNIQFPYKSHSGHFCNTK</sequence>
<dbReference type="Proteomes" id="UP000317935">
    <property type="component" value="Chromosome"/>
</dbReference>
<dbReference type="GO" id="GO:0004519">
    <property type="term" value="F:endonuclease activity"/>
    <property type="evidence" value="ECO:0007669"/>
    <property type="project" value="UniProtKB-KW"/>
</dbReference>
<protein>
    <submittedName>
        <fullName evidence="4">Uncharacterized protein</fullName>
    </submittedName>
</protein>
<evidence type="ECO:0000256" key="3">
    <source>
        <dbReference type="ARBA" id="ARBA00022801"/>
    </source>
</evidence>
<dbReference type="InterPro" id="IPR015314">
    <property type="entry name" value="Restrct_endonuc_II_EcoRV"/>
</dbReference>
<gene>
    <name evidence="4" type="ORF">SNTW_02230</name>
</gene>
<proteinExistence type="predicted"/>
<reference evidence="4 5" key="1">
    <citation type="submission" date="2019-06" db="EMBL/GenBank/DDBJ databases">
        <title>Complete genome sequence of Helicobacter suis SNTW101c.</title>
        <authorList>
            <person name="Rimbara E."/>
            <person name="Suzuki M."/>
            <person name="Matsui H."/>
            <person name="Nakamura M."/>
            <person name="Mori S."/>
            <person name="Shibayama K."/>
        </authorList>
    </citation>
    <scope>NUCLEOTIDE SEQUENCE [LARGE SCALE GENOMIC DNA]</scope>
    <source>
        <strain evidence="4 5">SNTW101c</strain>
    </source>
</reference>
<dbReference type="InterPro" id="IPR037057">
    <property type="entry name" value="DNA_rep_MutH/T2_RE_sf"/>
</dbReference>
<evidence type="ECO:0000256" key="1">
    <source>
        <dbReference type="ARBA" id="ARBA00022722"/>
    </source>
</evidence>
<keyword evidence="3" id="KW-0378">Hydrolase</keyword>
<name>A0A6J4CVS1_9HELI</name>
<dbReference type="Gene3D" id="3.40.600.10">
    <property type="entry name" value="DNA mismatch repair MutH/Restriction endonuclease, type II"/>
    <property type="match status" value="1"/>
</dbReference>
<evidence type="ECO:0000313" key="5">
    <source>
        <dbReference type="Proteomes" id="UP000317935"/>
    </source>
</evidence>
<dbReference type="AlphaFoldDB" id="A0A6J4CVS1"/>
<dbReference type="GO" id="GO:0016787">
    <property type="term" value="F:hydrolase activity"/>
    <property type="evidence" value="ECO:0007669"/>
    <property type="project" value="UniProtKB-KW"/>
</dbReference>
<organism evidence="4 5">
    <name type="scientific">Helicobacter suis</name>
    <dbReference type="NCBI Taxonomy" id="104628"/>
    <lineage>
        <taxon>Bacteria</taxon>
        <taxon>Pseudomonadati</taxon>
        <taxon>Campylobacterota</taxon>
        <taxon>Epsilonproteobacteria</taxon>
        <taxon>Campylobacterales</taxon>
        <taxon>Helicobacteraceae</taxon>
        <taxon>Helicobacter</taxon>
    </lineage>
</organism>
<dbReference type="Pfam" id="PF09233">
    <property type="entry name" value="Endonuc-EcoRV"/>
    <property type="match status" value="1"/>
</dbReference>
<dbReference type="GO" id="GO:0003677">
    <property type="term" value="F:DNA binding"/>
    <property type="evidence" value="ECO:0007669"/>
    <property type="project" value="InterPro"/>
</dbReference>
<keyword evidence="1" id="KW-0540">Nuclease</keyword>
<evidence type="ECO:0000256" key="2">
    <source>
        <dbReference type="ARBA" id="ARBA00022759"/>
    </source>
</evidence>
<accession>A0A6J4CVS1</accession>